<dbReference type="InterPro" id="IPR006342">
    <property type="entry name" value="FkbM_mtfrase"/>
</dbReference>
<evidence type="ECO:0000259" key="1">
    <source>
        <dbReference type="Pfam" id="PF05050"/>
    </source>
</evidence>
<feature type="domain" description="Methyltransferase FkbM" evidence="1">
    <location>
        <begin position="85"/>
        <end position="247"/>
    </location>
</feature>
<evidence type="ECO:0000313" key="2">
    <source>
        <dbReference type="EMBL" id="WIX80145.1"/>
    </source>
</evidence>
<evidence type="ECO:0000313" key="3">
    <source>
        <dbReference type="Proteomes" id="UP001236014"/>
    </source>
</evidence>
<dbReference type="NCBIfam" id="TIGR01444">
    <property type="entry name" value="fkbM_fam"/>
    <property type="match status" value="1"/>
</dbReference>
<protein>
    <submittedName>
        <fullName evidence="2">FkbM family methyltransferase</fullName>
    </submittedName>
</protein>
<reference evidence="2 3" key="1">
    <citation type="submission" date="2023-06" db="EMBL/GenBank/DDBJ databases">
        <authorList>
            <person name="Oyuntsetseg B."/>
            <person name="Kim S.B."/>
        </authorList>
    </citation>
    <scope>NUCLEOTIDE SEQUENCE [LARGE SCALE GENOMIC DNA]</scope>
    <source>
        <strain evidence="2 3">2-15</strain>
    </source>
</reference>
<dbReference type="Pfam" id="PF05050">
    <property type="entry name" value="Methyltransf_21"/>
    <property type="match status" value="1"/>
</dbReference>
<gene>
    <name evidence="2" type="ORF">QRX50_04970</name>
</gene>
<proteinExistence type="predicted"/>
<dbReference type="Proteomes" id="UP001236014">
    <property type="component" value="Chromosome"/>
</dbReference>
<name>A0A9Y2IJ67_9PSEU</name>
<keyword evidence="2" id="KW-0489">Methyltransferase</keyword>
<dbReference type="InterPro" id="IPR029063">
    <property type="entry name" value="SAM-dependent_MTases_sf"/>
</dbReference>
<dbReference type="PANTHER" id="PTHR36973">
    <property type="entry name" value="SLL1456 PROTEIN-RELATED"/>
    <property type="match status" value="1"/>
</dbReference>
<dbReference type="GO" id="GO:0008171">
    <property type="term" value="F:O-methyltransferase activity"/>
    <property type="evidence" value="ECO:0007669"/>
    <property type="project" value="TreeGrafter"/>
</dbReference>
<dbReference type="GO" id="GO:0032259">
    <property type="term" value="P:methylation"/>
    <property type="evidence" value="ECO:0007669"/>
    <property type="project" value="UniProtKB-KW"/>
</dbReference>
<dbReference type="EMBL" id="CP127294">
    <property type="protein sequence ID" value="WIX80145.1"/>
    <property type="molecule type" value="Genomic_DNA"/>
</dbReference>
<dbReference type="Gene3D" id="3.40.50.150">
    <property type="entry name" value="Vaccinia Virus protein VP39"/>
    <property type="match status" value="1"/>
</dbReference>
<dbReference type="InterPro" id="IPR053188">
    <property type="entry name" value="FkbM_Methyltransferase"/>
</dbReference>
<organism evidence="2 3">
    <name type="scientific">Amycolatopsis carbonis</name>
    <dbReference type="NCBI Taxonomy" id="715471"/>
    <lineage>
        <taxon>Bacteria</taxon>
        <taxon>Bacillati</taxon>
        <taxon>Actinomycetota</taxon>
        <taxon>Actinomycetes</taxon>
        <taxon>Pseudonocardiales</taxon>
        <taxon>Pseudonocardiaceae</taxon>
        <taxon>Amycolatopsis</taxon>
    </lineage>
</organism>
<dbReference type="RefSeq" id="WP_285970784.1">
    <property type="nucleotide sequence ID" value="NZ_CP127294.1"/>
</dbReference>
<keyword evidence="2" id="KW-0808">Transferase</keyword>
<dbReference type="AlphaFoldDB" id="A0A9Y2IJ67"/>
<sequence length="282" mass="31180">MSDRAPIGPLTVVIPLVFLARGVSRVDHWREPVSHDGSVPVNFRVQERKIRTLSTVAELDALFLDLVSSLRPRIFVEAGAFEAETSLKVAEAVPECTVVAFEANPYVHRKFTTAKDFAARGVDYRHQALAGEPGEVTFLVITDSASLADDRVEGYNSLLRRTGADWLGDVEYEEVAVAATTLDREFAAAPGPFALWMDVEGATEQVLGGAGTFLDRCALLKIEVEETPFWQDQWLAAEVVEKLGSHGLEPFARDRQTEDQYNVLFARKRFLPAAFDRVEGLA</sequence>
<dbReference type="PANTHER" id="PTHR36973:SF4">
    <property type="entry name" value="NODULATION PROTEIN"/>
    <property type="match status" value="1"/>
</dbReference>
<keyword evidence="3" id="KW-1185">Reference proteome</keyword>
<dbReference type="SUPFAM" id="SSF53335">
    <property type="entry name" value="S-adenosyl-L-methionine-dependent methyltransferases"/>
    <property type="match status" value="1"/>
</dbReference>
<accession>A0A9Y2IJ67</accession>
<dbReference type="KEGG" id="acab:QRX50_04970"/>